<dbReference type="InterPro" id="IPR018619">
    <property type="entry name" value="Hyccin"/>
</dbReference>
<dbReference type="AlphaFoldDB" id="A0A3M7PN60"/>
<evidence type="ECO:0000256" key="6">
    <source>
        <dbReference type="ARBA" id="ARBA00034482"/>
    </source>
</evidence>
<evidence type="ECO:0000256" key="7">
    <source>
        <dbReference type="SAM" id="MobiDB-lite"/>
    </source>
</evidence>
<dbReference type="PANTHER" id="PTHR31220">
    <property type="entry name" value="HYCCIN RELATED"/>
    <property type="match status" value="1"/>
</dbReference>
<feature type="compositionally biased region" description="Polar residues" evidence="7">
    <location>
        <begin position="270"/>
        <end position="283"/>
    </location>
</feature>
<evidence type="ECO:0000256" key="1">
    <source>
        <dbReference type="ARBA" id="ARBA00004236"/>
    </source>
</evidence>
<evidence type="ECO:0000256" key="5">
    <source>
        <dbReference type="ARBA" id="ARBA00023136"/>
    </source>
</evidence>
<dbReference type="GO" id="GO:0005829">
    <property type="term" value="C:cytosol"/>
    <property type="evidence" value="ECO:0007669"/>
    <property type="project" value="UniProtKB-SubCell"/>
</dbReference>
<dbReference type="STRING" id="10195.A0A3M7PN60"/>
<dbReference type="GO" id="GO:0046854">
    <property type="term" value="P:phosphatidylinositol phosphate biosynthetic process"/>
    <property type="evidence" value="ECO:0007669"/>
    <property type="project" value="TreeGrafter"/>
</dbReference>
<dbReference type="Proteomes" id="UP000276133">
    <property type="component" value="Unassembled WGS sequence"/>
</dbReference>
<dbReference type="Pfam" id="PF09790">
    <property type="entry name" value="Hyccin"/>
    <property type="match status" value="1"/>
</dbReference>
<organism evidence="8 9">
    <name type="scientific">Brachionus plicatilis</name>
    <name type="common">Marine rotifer</name>
    <name type="synonym">Brachionus muelleri</name>
    <dbReference type="NCBI Taxonomy" id="10195"/>
    <lineage>
        <taxon>Eukaryota</taxon>
        <taxon>Metazoa</taxon>
        <taxon>Spiralia</taxon>
        <taxon>Gnathifera</taxon>
        <taxon>Rotifera</taxon>
        <taxon>Eurotatoria</taxon>
        <taxon>Monogononta</taxon>
        <taxon>Pseudotrocha</taxon>
        <taxon>Ploima</taxon>
        <taxon>Brachionidae</taxon>
        <taxon>Brachionus</taxon>
    </lineage>
</organism>
<reference evidence="8 9" key="1">
    <citation type="journal article" date="2018" name="Sci. Rep.">
        <title>Genomic signatures of local adaptation to the degree of environmental predictability in rotifers.</title>
        <authorList>
            <person name="Franch-Gras L."/>
            <person name="Hahn C."/>
            <person name="Garcia-Roger E.M."/>
            <person name="Carmona M.J."/>
            <person name="Serra M."/>
            <person name="Gomez A."/>
        </authorList>
    </citation>
    <scope>NUCLEOTIDE SEQUENCE [LARGE SCALE GENOMIC DNA]</scope>
    <source>
        <strain evidence="8">HYR1</strain>
    </source>
</reference>
<dbReference type="GO" id="GO:0005886">
    <property type="term" value="C:plasma membrane"/>
    <property type="evidence" value="ECO:0007669"/>
    <property type="project" value="UniProtKB-SubCell"/>
</dbReference>
<evidence type="ECO:0000256" key="2">
    <source>
        <dbReference type="ARBA" id="ARBA00004514"/>
    </source>
</evidence>
<dbReference type="PANTHER" id="PTHR31220:SF1">
    <property type="entry name" value="GH21176P"/>
    <property type="match status" value="1"/>
</dbReference>
<dbReference type="EMBL" id="REGN01009768">
    <property type="protein sequence ID" value="RNA00414.1"/>
    <property type="molecule type" value="Genomic_DNA"/>
</dbReference>
<proteinExistence type="inferred from homology"/>
<feature type="region of interest" description="Disordered" evidence="7">
    <location>
        <begin position="270"/>
        <end position="350"/>
    </location>
</feature>
<feature type="compositionally biased region" description="Basic and acidic residues" evidence="7">
    <location>
        <begin position="312"/>
        <end position="322"/>
    </location>
</feature>
<accession>A0A3M7PN60</accession>
<comment type="similarity">
    <text evidence="6">Belongs to the Hyccin family.</text>
</comment>
<comment type="caution">
    <text evidence="8">The sequence shown here is derived from an EMBL/GenBank/DDBJ whole genome shotgun (WGS) entry which is preliminary data.</text>
</comment>
<evidence type="ECO:0000313" key="9">
    <source>
        <dbReference type="Proteomes" id="UP000276133"/>
    </source>
</evidence>
<protein>
    <submittedName>
        <fullName evidence="8">Hyccin isoform X1</fullName>
    </submittedName>
</protein>
<evidence type="ECO:0000313" key="8">
    <source>
        <dbReference type="EMBL" id="RNA00414.1"/>
    </source>
</evidence>
<keyword evidence="4" id="KW-0963">Cytoplasm</keyword>
<keyword evidence="3" id="KW-1003">Cell membrane</keyword>
<keyword evidence="9" id="KW-1185">Reference proteome</keyword>
<dbReference type="OrthoDB" id="18937at2759"/>
<keyword evidence="5" id="KW-0472">Membrane</keyword>
<evidence type="ECO:0000256" key="4">
    <source>
        <dbReference type="ARBA" id="ARBA00022490"/>
    </source>
</evidence>
<comment type="subcellular location">
    <subcellularLocation>
        <location evidence="1">Cell membrane</location>
    </subcellularLocation>
    <subcellularLocation>
        <location evidence="2">Cytoplasm</location>
        <location evidence="2">Cytosol</location>
    </subcellularLocation>
</comment>
<sequence>MKHALNVDIEWLAQNSEQFFDAAANLLKSKDEKNIGKVCMKLANLYKEKDWRSKLLIFNCIPVLLNQYFMHFYDEKLCSLFEVCILTIYNLSLSDENVKLNRIKIPNLSLPSVYHSPQVASIHSELTESSLSKLESEYIILEEQFKPYLDTINSEKRYNLIRFLLLLYYSRLSSISRLSKVFFCEMCLKICKINRGSLKNQPIYLTSKILIEMIRILFFLFNNQLELDAYIAIESISDKAEEDLMIDVIVMCNSIKNLIQQSKMETSLKGSISNGKVSRSSSMHSERRKSAEKLSPLKTNELSPKKIVSNRNQEEKKNDHENIPIIDETSGENDDNSESTFNSDRLTERL</sequence>
<evidence type="ECO:0000256" key="3">
    <source>
        <dbReference type="ARBA" id="ARBA00022475"/>
    </source>
</evidence>
<name>A0A3M7PN60_BRAPC</name>
<dbReference type="GO" id="GO:0072659">
    <property type="term" value="P:protein localization to plasma membrane"/>
    <property type="evidence" value="ECO:0007669"/>
    <property type="project" value="TreeGrafter"/>
</dbReference>
<gene>
    <name evidence="8" type="ORF">BpHYR1_011046</name>
</gene>